<keyword evidence="8" id="KW-1133">Transmembrane helix</keyword>
<evidence type="ECO:0000256" key="5">
    <source>
        <dbReference type="ARBA" id="ARBA00023136"/>
    </source>
</evidence>
<keyword evidence="3" id="KW-1003">Cell membrane</keyword>
<evidence type="ECO:0000256" key="4">
    <source>
        <dbReference type="ARBA" id="ARBA00022622"/>
    </source>
</evidence>
<evidence type="ECO:0000256" key="2">
    <source>
        <dbReference type="ARBA" id="ARBA00004609"/>
    </source>
</evidence>
<sequence>MKWGGGISTATAGSTGITQANWGTHGKATVETSDYADRNNKLTAFEVGTQKLLENADNILKATEADKEAVVPITLAKNALYDNMPAADTTITKPQLQALHSLLHGPTSGADDDDKMKKERADHLLFRLKINKTACEIGAQPNSKQTCEVNTELPKCDNNDQSECGKTSGCEWNKIEGKCKLTEKAQKEAEKANKQTAGKDRKTTNTTGSNYFVVKASPLLLEFLLYNQILGFFLNFIKYMKYYSFKKFSKI</sequence>
<keyword evidence="8" id="KW-0812">Transmembrane</keyword>
<evidence type="ECO:0000256" key="3">
    <source>
        <dbReference type="ARBA" id="ARBA00022475"/>
    </source>
</evidence>
<keyword evidence="7" id="KW-0449">Lipoprotein</keyword>
<dbReference type="AlphaFoldDB" id="A0A1J0RDD3"/>
<dbReference type="GO" id="GO:0005886">
    <property type="term" value="C:plasma membrane"/>
    <property type="evidence" value="ECO:0007669"/>
    <property type="project" value="UniProtKB-SubCell"/>
</dbReference>
<evidence type="ECO:0000256" key="7">
    <source>
        <dbReference type="ARBA" id="ARBA00023288"/>
    </source>
</evidence>
<comment type="subcellular location">
    <subcellularLocation>
        <location evidence="2">Cell membrane</location>
        <topology evidence="2">Lipid-anchor</topology>
        <topology evidence="2">GPI-anchor</topology>
    </subcellularLocation>
</comment>
<name>A0A1J0RDD3_9TRYP</name>
<keyword evidence="6" id="KW-0325">Glycoprotein</keyword>
<protein>
    <submittedName>
        <fullName evidence="9">Variant surface glycoprotein 1125.5775</fullName>
    </submittedName>
</protein>
<dbReference type="EMBL" id="KX701844">
    <property type="protein sequence ID" value="APD75800.1"/>
    <property type="molecule type" value="Genomic_DNA"/>
</dbReference>
<dbReference type="VEuPathDB" id="TriTrypDB:Tb427_000182800"/>
<evidence type="ECO:0000313" key="9">
    <source>
        <dbReference type="EMBL" id="APD75800.1"/>
    </source>
</evidence>
<evidence type="ECO:0000256" key="8">
    <source>
        <dbReference type="SAM" id="Phobius"/>
    </source>
</evidence>
<evidence type="ECO:0000256" key="6">
    <source>
        <dbReference type="ARBA" id="ARBA00023180"/>
    </source>
</evidence>
<feature type="transmembrane region" description="Helical" evidence="8">
    <location>
        <begin position="219"/>
        <end position="237"/>
    </location>
</feature>
<keyword evidence="5 8" id="KW-0472">Membrane</keyword>
<dbReference type="GO" id="GO:0098552">
    <property type="term" value="C:side of membrane"/>
    <property type="evidence" value="ECO:0007669"/>
    <property type="project" value="UniProtKB-KW"/>
</dbReference>
<proteinExistence type="predicted"/>
<reference evidence="9" key="1">
    <citation type="submission" date="2016-08" db="EMBL/GenBank/DDBJ databases">
        <title>VSG repertoire of Trypanosoma brucei EATRO 1125.</title>
        <authorList>
            <person name="Cross G.A."/>
        </authorList>
    </citation>
    <scope>NUCLEOTIDE SEQUENCE</scope>
    <source>
        <strain evidence="9">EATRO 1125</strain>
    </source>
</reference>
<comment type="function">
    <text evidence="1">VSG forms a coat on the surface of the parasite. The trypanosome evades the immune response of the host by expressing a series of antigenically distinct VSGs from an estimated 1000 VSG genes.</text>
</comment>
<organism evidence="9">
    <name type="scientific">Trypanosoma brucei</name>
    <dbReference type="NCBI Taxonomy" id="5691"/>
    <lineage>
        <taxon>Eukaryota</taxon>
        <taxon>Discoba</taxon>
        <taxon>Euglenozoa</taxon>
        <taxon>Kinetoplastea</taxon>
        <taxon>Metakinetoplastina</taxon>
        <taxon>Trypanosomatida</taxon>
        <taxon>Trypanosomatidae</taxon>
        <taxon>Trypanosoma</taxon>
    </lineage>
</organism>
<dbReference type="InterPro" id="IPR027446">
    <property type="entry name" value="VSG_C_dom_sf"/>
</dbReference>
<dbReference type="SUPFAM" id="SSF118251">
    <property type="entry name" value="Variant surface glycoprotein MITAT 1.2, VSG 221, C-terminal domain"/>
    <property type="match status" value="1"/>
</dbReference>
<keyword evidence="4" id="KW-0336">GPI-anchor</keyword>
<accession>A0A1J0RDD3</accession>
<evidence type="ECO:0000256" key="1">
    <source>
        <dbReference type="ARBA" id="ARBA00002523"/>
    </source>
</evidence>